<keyword evidence="1" id="KW-1133">Transmembrane helix</keyword>
<proteinExistence type="predicted"/>
<dbReference type="AlphaFoldDB" id="A0A418XJG3"/>
<evidence type="ECO:0000313" key="2">
    <source>
        <dbReference type="EMBL" id="RJG12604.1"/>
    </source>
</evidence>
<keyword evidence="1" id="KW-0472">Membrane</keyword>
<dbReference type="EMBL" id="QYUR01000002">
    <property type="protein sequence ID" value="RJG12604.1"/>
    <property type="molecule type" value="Genomic_DNA"/>
</dbReference>
<evidence type="ECO:0000313" key="3">
    <source>
        <dbReference type="Proteomes" id="UP000284021"/>
    </source>
</evidence>
<dbReference type="Proteomes" id="UP000284021">
    <property type="component" value="Unassembled WGS sequence"/>
</dbReference>
<name>A0A418XJG3_9PSED</name>
<evidence type="ECO:0000256" key="1">
    <source>
        <dbReference type="SAM" id="Phobius"/>
    </source>
</evidence>
<protein>
    <submittedName>
        <fullName evidence="2">Uncharacterized protein</fullName>
    </submittedName>
</protein>
<reference evidence="2 3" key="1">
    <citation type="submission" date="2018-09" db="EMBL/GenBank/DDBJ databases">
        <authorList>
            <person name="Zhu H."/>
        </authorList>
    </citation>
    <scope>NUCLEOTIDE SEQUENCE [LARGE SCALE GENOMIC DNA]</scope>
    <source>
        <strain evidence="2 3">K1S02-6</strain>
    </source>
</reference>
<comment type="caution">
    <text evidence="2">The sequence shown here is derived from an EMBL/GenBank/DDBJ whole genome shotgun (WGS) entry which is preliminary data.</text>
</comment>
<organism evidence="2 3">
    <name type="scientific">Pseudomonas cavernicola</name>
    <dbReference type="NCBI Taxonomy" id="2320866"/>
    <lineage>
        <taxon>Bacteria</taxon>
        <taxon>Pseudomonadati</taxon>
        <taxon>Pseudomonadota</taxon>
        <taxon>Gammaproteobacteria</taxon>
        <taxon>Pseudomonadales</taxon>
        <taxon>Pseudomonadaceae</taxon>
        <taxon>Pseudomonas</taxon>
    </lineage>
</organism>
<accession>A0A418XJG3</accession>
<dbReference type="RefSeq" id="WP_119952930.1">
    <property type="nucleotide sequence ID" value="NZ_QYUR01000002.1"/>
</dbReference>
<sequence length="161" mass="18159">MDEATVNLIVQKIVSQTDIQVALIGLAGAVVGSVFTMFGNFVMHLLSSKKEVRMKILSKELERLYALEESVGIFVEEVGSYKEIDRIKITSLASQIDDFAGKFRRYKNLMQAIRDISQYGKILAAEKTTNPSAQPERKELEEKYSAFVEQYHNVVNHIKAA</sequence>
<gene>
    <name evidence="2" type="ORF">D3879_04770</name>
</gene>
<keyword evidence="3" id="KW-1185">Reference proteome</keyword>
<keyword evidence="1" id="KW-0812">Transmembrane</keyword>
<feature type="transmembrane region" description="Helical" evidence="1">
    <location>
        <begin position="20"/>
        <end position="46"/>
    </location>
</feature>